<feature type="compositionally biased region" description="Basic and acidic residues" evidence="2">
    <location>
        <begin position="229"/>
        <end position="241"/>
    </location>
</feature>
<dbReference type="OrthoDB" id="8064436at2759"/>
<evidence type="ECO:0000256" key="1">
    <source>
        <dbReference type="SAM" id="Coils"/>
    </source>
</evidence>
<organism evidence="4 5">
    <name type="scientific">Penicillium desertorum</name>
    <dbReference type="NCBI Taxonomy" id="1303715"/>
    <lineage>
        <taxon>Eukaryota</taxon>
        <taxon>Fungi</taxon>
        <taxon>Dikarya</taxon>
        <taxon>Ascomycota</taxon>
        <taxon>Pezizomycotina</taxon>
        <taxon>Eurotiomycetes</taxon>
        <taxon>Eurotiomycetidae</taxon>
        <taxon>Eurotiales</taxon>
        <taxon>Aspergillaceae</taxon>
        <taxon>Penicillium</taxon>
    </lineage>
</organism>
<evidence type="ECO:0000256" key="2">
    <source>
        <dbReference type="SAM" id="MobiDB-lite"/>
    </source>
</evidence>
<accession>A0A9X0BQ41</accession>
<evidence type="ECO:0000259" key="3">
    <source>
        <dbReference type="Pfam" id="PF21924"/>
    </source>
</evidence>
<keyword evidence="1" id="KW-0175">Coiled coil</keyword>
<name>A0A9X0BQ41_9EURO</name>
<evidence type="ECO:0000313" key="5">
    <source>
        <dbReference type="Proteomes" id="UP001147760"/>
    </source>
</evidence>
<feature type="region of interest" description="Disordered" evidence="2">
    <location>
        <begin position="226"/>
        <end position="360"/>
    </location>
</feature>
<dbReference type="InterPro" id="IPR014751">
    <property type="entry name" value="XRCC4-like_C"/>
</dbReference>
<feature type="domain" description="XRCC4 coiled-coil" evidence="3">
    <location>
        <begin position="174"/>
        <end position="212"/>
    </location>
</feature>
<dbReference type="PANTHER" id="PTHR42067:SF1">
    <property type="entry name" value="MITOTIC APPARATUS PROTEIN P62"/>
    <property type="match status" value="1"/>
</dbReference>
<feature type="compositionally biased region" description="Acidic residues" evidence="2">
    <location>
        <begin position="347"/>
        <end position="360"/>
    </location>
</feature>
<reference evidence="4" key="2">
    <citation type="journal article" date="2023" name="IMA Fungus">
        <title>Comparative genomic study of the Penicillium genus elucidates a diverse pangenome and 15 lateral gene transfer events.</title>
        <authorList>
            <person name="Petersen C."/>
            <person name="Sorensen T."/>
            <person name="Nielsen M.R."/>
            <person name="Sondergaard T.E."/>
            <person name="Sorensen J.L."/>
            <person name="Fitzpatrick D.A."/>
            <person name="Frisvad J.C."/>
            <person name="Nielsen K.L."/>
        </authorList>
    </citation>
    <scope>NUCLEOTIDE SEQUENCE</scope>
    <source>
        <strain evidence="4">IBT 17660</strain>
    </source>
</reference>
<dbReference type="SUPFAM" id="SSF58022">
    <property type="entry name" value="XRCC4, C-terminal oligomerization domain"/>
    <property type="match status" value="1"/>
</dbReference>
<dbReference type="Pfam" id="PF21924">
    <property type="entry name" value="XRCC4_CC"/>
    <property type="match status" value="1"/>
</dbReference>
<comment type="caution">
    <text evidence="4">The sequence shown here is derived from an EMBL/GenBank/DDBJ whole genome shotgun (WGS) entry which is preliminary data.</text>
</comment>
<dbReference type="Proteomes" id="UP001147760">
    <property type="component" value="Unassembled WGS sequence"/>
</dbReference>
<dbReference type="InterPro" id="IPR053962">
    <property type="entry name" value="XRCC4_CC"/>
</dbReference>
<feature type="compositionally biased region" description="Acidic residues" evidence="2">
    <location>
        <begin position="253"/>
        <end position="263"/>
    </location>
</feature>
<evidence type="ECO:0000313" key="4">
    <source>
        <dbReference type="EMBL" id="KAJ5478565.1"/>
    </source>
</evidence>
<dbReference type="EMBL" id="JAPWDO010000003">
    <property type="protein sequence ID" value="KAJ5478565.1"/>
    <property type="molecule type" value="Genomic_DNA"/>
</dbReference>
<feature type="coiled-coil region" evidence="1">
    <location>
        <begin position="160"/>
        <end position="194"/>
    </location>
</feature>
<sequence>MPSPVSTEPRILRFPRSDETGAFVLVHVSCTGPAPLDLSLTATEGESPYVSLVKQTRLKDLQAKNYQGSHDEWVKTVSLILGQSSAPPDEPDWATGLEALASISGSDEDKEIVITIRKRVQTITQRLGAFTLRQDDEQAVELFEWTGVTAARAHMLEQQVSSLTGRYRLAEDTIHRLNEQLEELMHAKTEHENRLVANFVQVLNEKKLKIRNQQRLLASATVDATKGSIPEESHGTAEKSHPAKRSARKMSDTDDSDGFEQMDIDPIKTDRGAPNNQDTDDEERLTLHPLDDEQNNSTTDDDSSQDELAQLKRVSPVRDTAPPQRELPFAKRTGGPIKTAPTQPSEGAEETAGETDDDEL</sequence>
<dbReference type="PANTHER" id="PTHR42067">
    <property type="entry name" value="YALI0C15378P"/>
    <property type="match status" value="1"/>
</dbReference>
<dbReference type="Gene3D" id="1.20.5.370">
    <property type="match status" value="1"/>
</dbReference>
<proteinExistence type="predicted"/>
<protein>
    <recommendedName>
        <fullName evidence="3">XRCC4 coiled-coil domain-containing protein</fullName>
    </recommendedName>
</protein>
<keyword evidence="5" id="KW-1185">Reference proteome</keyword>
<dbReference type="AlphaFoldDB" id="A0A9X0BQ41"/>
<reference evidence="4" key="1">
    <citation type="submission" date="2022-12" db="EMBL/GenBank/DDBJ databases">
        <authorList>
            <person name="Petersen C."/>
        </authorList>
    </citation>
    <scope>NUCLEOTIDE SEQUENCE</scope>
    <source>
        <strain evidence="4">IBT 17660</strain>
    </source>
</reference>
<gene>
    <name evidence="4" type="ORF">N7530_004074</name>
</gene>